<evidence type="ECO:0000313" key="2">
    <source>
        <dbReference type="Proteomes" id="UP000054018"/>
    </source>
</evidence>
<reference evidence="1 2" key="1">
    <citation type="submission" date="2014-04" db="EMBL/GenBank/DDBJ databases">
        <authorList>
            <consortium name="DOE Joint Genome Institute"/>
            <person name="Kuo A."/>
            <person name="Kohler A."/>
            <person name="Costa M.D."/>
            <person name="Nagy L.G."/>
            <person name="Floudas D."/>
            <person name="Copeland A."/>
            <person name="Barry K.W."/>
            <person name="Cichocki N."/>
            <person name="Veneault-Fourrey C."/>
            <person name="LaButti K."/>
            <person name="Lindquist E.A."/>
            <person name="Lipzen A."/>
            <person name="Lundell T."/>
            <person name="Morin E."/>
            <person name="Murat C."/>
            <person name="Sun H."/>
            <person name="Tunlid A."/>
            <person name="Henrissat B."/>
            <person name="Grigoriev I.V."/>
            <person name="Hibbett D.S."/>
            <person name="Martin F."/>
            <person name="Nordberg H.P."/>
            <person name="Cantor M.N."/>
            <person name="Hua S.X."/>
        </authorList>
    </citation>
    <scope>NUCLEOTIDE SEQUENCE [LARGE SCALE GENOMIC DNA]</scope>
    <source>
        <strain evidence="1 2">441</strain>
    </source>
</reference>
<evidence type="ECO:0000313" key="1">
    <source>
        <dbReference type="EMBL" id="KIK21254.1"/>
    </source>
</evidence>
<keyword evidence="2" id="KW-1185">Reference proteome</keyword>
<dbReference type="HOGENOM" id="CLU_3015107_0_0_1"/>
<organism evidence="1 2">
    <name type="scientific">Pisolithus microcarpus 441</name>
    <dbReference type="NCBI Taxonomy" id="765257"/>
    <lineage>
        <taxon>Eukaryota</taxon>
        <taxon>Fungi</taxon>
        <taxon>Dikarya</taxon>
        <taxon>Basidiomycota</taxon>
        <taxon>Agaricomycotina</taxon>
        <taxon>Agaricomycetes</taxon>
        <taxon>Agaricomycetidae</taxon>
        <taxon>Boletales</taxon>
        <taxon>Sclerodermatineae</taxon>
        <taxon>Pisolithaceae</taxon>
        <taxon>Pisolithus</taxon>
    </lineage>
</organism>
<gene>
    <name evidence="1" type="ORF">PISMIDRAFT_681469</name>
</gene>
<accession>A0A0C9Z4Z0</accession>
<name>A0A0C9Z4Z0_9AGAM</name>
<proteinExistence type="predicted"/>
<protein>
    <submittedName>
        <fullName evidence="1">Uncharacterized protein</fullName>
    </submittedName>
</protein>
<dbReference type="AlphaFoldDB" id="A0A0C9Z4Z0"/>
<dbReference type="EMBL" id="KN833753">
    <property type="protein sequence ID" value="KIK21254.1"/>
    <property type="molecule type" value="Genomic_DNA"/>
</dbReference>
<reference evidence="2" key="2">
    <citation type="submission" date="2015-01" db="EMBL/GenBank/DDBJ databases">
        <title>Evolutionary Origins and Diversification of the Mycorrhizal Mutualists.</title>
        <authorList>
            <consortium name="DOE Joint Genome Institute"/>
            <consortium name="Mycorrhizal Genomics Consortium"/>
            <person name="Kohler A."/>
            <person name="Kuo A."/>
            <person name="Nagy L.G."/>
            <person name="Floudas D."/>
            <person name="Copeland A."/>
            <person name="Barry K.W."/>
            <person name="Cichocki N."/>
            <person name="Veneault-Fourrey C."/>
            <person name="LaButti K."/>
            <person name="Lindquist E.A."/>
            <person name="Lipzen A."/>
            <person name="Lundell T."/>
            <person name="Morin E."/>
            <person name="Murat C."/>
            <person name="Riley R."/>
            <person name="Ohm R."/>
            <person name="Sun H."/>
            <person name="Tunlid A."/>
            <person name="Henrissat B."/>
            <person name="Grigoriev I.V."/>
            <person name="Hibbett D.S."/>
            <person name="Martin F."/>
        </authorList>
    </citation>
    <scope>NUCLEOTIDE SEQUENCE [LARGE SCALE GENOMIC DNA]</scope>
    <source>
        <strain evidence="2">441</strain>
    </source>
</reference>
<sequence>MLSFSHSKINFHDTLMRTQSSALKLLTASTDGSESRVYTLSAMSTSHSFQGPHLSN</sequence>
<dbReference type="Proteomes" id="UP000054018">
    <property type="component" value="Unassembled WGS sequence"/>
</dbReference>